<feature type="region of interest" description="Disordered" evidence="1">
    <location>
        <begin position="152"/>
        <end position="176"/>
    </location>
</feature>
<organism evidence="3 4">
    <name type="scientific">Devosia sediminis</name>
    <dbReference type="NCBI Taxonomy" id="2798801"/>
    <lineage>
        <taxon>Bacteria</taxon>
        <taxon>Pseudomonadati</taxon>
        <taxon>Pseudomonadota</taxon>
        <taxon>Alphaproteobacteria</taxon>
        <taxon>Hyphomicrobiales</taxon>
        <taxon>Devosiaceae</taxon>
        <taxon>Devosia</taxon>
    </lineage>
</organism>
<keyword evidence="2" id="KW-1133">Transmembrane helix</keyword>
<dbReference type="AlphaFoldDB" id="A0A934J257"/>
<evidence type="ECO:0000256" key="2">
    <source>
        <dbReference type="SAM" id="Phobius"/>
    </source>
</evidence>
<keyword evidence="2" id="KW-0472">Membrane</keyword>
<evidence type="ECO:0000313" key="3">
    <source>
        <dbReference type="EMBL" id="MBJ3786365.1"/>
    </source>
</evidence>
<name>A0A934J257_9HYPH</name>
<evidence type="ECO:0000313" key="4">
    <source>
        <dbReference type="Proteomes" id="UP000602124"/>
    </source>
</evidence>
<reference evidence="3" key="1">
    <citation type="submission" date="2020-12" db="EMBL/GenBank/DDBJ databases">
        <title>Devosia sp. MSA67 isolated from Mo River.</title>
        <authorList>
            <person name="Ma F."/>
            <person name="Zi Z."/>
        </authorList>
    </citation>
    <scope>NUCLEOTIDE SEQUENCE</scope>
    <source>
        <strain evidence="3">MSA67</strain>
    </source>
</reference>
<protein>
    <submittedName>
        <fullName evidence="3">Uncharacterized protein</fullName>
    </submittedName>
</protein>
<dbReference type="EMBL" id="JAEKMH010000004">
    <property type="protein sequence ID" value="MBJ3786365.1"/>
    <property type="molecule type" value="Genomic_DNA"/>
</dbReference>
<evidence type="ECO:0000256" key="1">
    <source>
        <dbReference type="SAM" id="MobiDB-lite"/>
    </source>
</evidence>
<gene>
    <name evidence="3" type="ORF">JEQ47_16690</name>
</gene>
<feature type="transmembrane region" description="Helical" evidence="2">
    <location>
        <begin position="6"/>
        <end position="27"/>
    </location>
</feature>
<accession>A0A934J257</accession>
<keyword evidence="4" id="KW-1185">Reference proteome</keyword>
<proteinExistence type="predicted"/>
<comment type="caution">
    <text evidence="3">The sequence shown here is derived from an EMBL/GenBank/DDBJ whole genome shotgun (WGS) entry which is preliminary data.</text>
</comment>
<dbReference type="Proteomes" id="UP000602124">
    <property type="component" value="Unassembled WGS sequence"/>
</dbReference>
<feature type="compositionally biased region" description="Polar residues" evidence="1">
    <location>
        <begin position="161"/>
        <end position="176"/>
    </location>
</feature>
<sequence>MNAEYIAAFSGIAAAAFAGVGLIFAGLQTRQASRSRDFDTLSGILEHMRVLERNLADAVVSGDEKKTNSATVELLNWIELLAAGTRMRLLGQASREFSRDLIVDVMAMLEVYGLASHLDGRLTGEAYKHSLAFLKTNRSAIEARRSVMRRQDADLPERLTENVSSSEGGNRQVRTN</sequence>
<keyword evidence="2" id="KW-0812">Transmembrane</keyword>
<dbReference type="RefSeq" id="WP_198877557.1">
    <property type="nucleotide sequence ID" value="NZ_JAEKMH010000004.1"/>
</dbReference>